<reference evidence="1 2" key="1">
    <citation type="submission" date="2011-08" db="EMBL/GenBank/DDBJ databases">
        <title>The Genome Sequence of Eubacteriaceae bacterium ACC19a.</title>
        <authorList>
            <consortium name="The Broad Institute Genome Sequencing Platform"/>
            <person name="Earl A."/>
            <person name="Ward D."/>
            <person name="Feldgarden M."/>
            <person name="Gevers D."/>
            <person name="Sizova M."/>
            <person name="Hazen A."/>
            <person name="Epstein S."/>
            <person name="Young S.K."/>
            <person name="Zeng Q."/>
            <person name="Gargeya S."/>
            <person name="Fitzgerald M."/>
            <person name="Haas B."/>
            <person name="Abouelleil A."/>
            <person name="Alvarado L."/>
            <person name="Arachchi H.M."/>
            <person name="Berlin A."/>
            <person name="Brown A."/>
            <person name="Chapman S.B."/>
            <person name="Chen Z."/>
            <person name="Dunbar C."/>
            <person name="Freedman E."/>
            <person name="Gearin G."/>
            <person name="Gellesch M."/>
            <person name="Goldberg J."/>
            <person name="Griggs A."/>
            <person name="Gujja S."/>
            <person name="Heiman D."/>
            <person name="Howarth C."/>
            <person name="Larson L."/>
            <person name="Lui A."/>
            <person name="MacDonald P.J.P."/>
            <person name="Montmayeur A."/>
            <person name="Murphy C."/>
            <person name="Neiman D."/>
            <person name="Pearson M."/>
            <person name="Priest M."/>
            <person name="Roberts A."/>
            <person name="Saif S."/>
            <person name="Shea T."/>
            <person name="Shenoy N."/>
            <person name="Sisk P."/>
            <person name="Stolte C."/>
            <person name="Sykes S."/>
            <person name="Wortman J."/>
            <person name="Nusbaum C."/>
            <person name="Birren B."/>
        </authorList>
    </citation>
    <scope>NUCLEOTIDE SEQUENCE [LARGE SCALE GENOMIC DNA]</scope>
    <source>
        <strain evidence="1 2">ACC19a</strain>
    </source>
</reference>
<dbReference type="EMBL" id="AFZE01000006">
    <property type="protein sequence ID" value="EHL16058.1"/>
    <property type="molecule type" value="Genomic_DNA"/>
</dbReference>
<evidence type="ECO:0000313" key="1">
    <source>
        <dbReference type="EMBL" id="EHL16058.1"/>
    </source>
</evidence>
<dbReference type="HOGENOM" id="CLU_114500_0_0_9"/>
<dbReference type="BioCyc" id="EBAC796937-HMP:GMGH-1488-MONOMER"/>
<protein>
    <submittedName>
        <fullName evidence="1">Uncharacterized protein</fullName>
    </submittedName>
</protein>
<gene>
    <name evidence="1" type="ORF">HMPREF9629_01483</name>
</gene>
<dbReference type="RefSeq" id="WP_009525713.1">
    <property type="nucleotide sequence ID" value="NZ_JH414555.1"/>
</dbReference>
<dbReference type="AlphaFoldDB" id="G9WZ82"/>
<organism evidence="1 2">
    <name type="scientific">Peptoanaerobacter stomatis</name>
    <dbReference type="NCBI Taxonomy" id="796937"/>
    <lineage>
        <taxon>Bacteria</taxon>
        <taxon>Bacillati</taxon>
        <taxon>Bacillota</taxon>
        <taxon>Clostridia</taxon>
        <taxon>Peptostreptococcales</taxon>
        <taxon>Filifactoraceae</taxon>
        <taxon>Peptoanaerobacter</taxon>
    </lineage>
</organism>
<dbReference type="PATRIC" id="fig|796937.3.peg.681"/>
<proteinExistence type="predicted"/>
<sequence>MDLLEYIKGNKKLNMLLMHECDIYFYKQSQKTHFLSNHEIYSIPCEAFAQDGSGGEFVFLNDSSIGFISSEGEVGRIADNLEGLLTFLLHAGNIFDFNCKLLYQNQNLLKKYCDGYISKIRKSYTAENKDWDMIRSDIAKELNLPFNPNKLADLAMNFYQAATRNPYFSCKYTDGENEYICDSVLSDIVGLWVTELTGMTKEEIEISSNNPNFRN</sequence>
<dbReference type="Proteomes" id="UP000006437">
    <property type="component" value="Unassembled WGS sequence"/>
</dbReference>
<evidence type="ECO:0000313" key="2">
    <source>
        <dbReference type="Proteomes" id="UP000006437"/>
    </source>
</evidence>
<name>G9WZ82_9FIRM</name>
<accession>G9WZ82</accession>
<comment type="caution">
    <text evidence="1">The sequence shown here is derived from an EMBL/GenBank/DDBJ whole genome shotgun (WGS) entry which is preliminary data.</text>
</comment>